<sequence>MSRKLSFRDDGTFVIVQFSDVEFIADGDHDPDTPDINVETRRTMETVIAVERPDLIVFAGDVTASARGNDPLASFRQAIAPAEERGIPWAAVFGNHDSEGAIARSRMHEEQLAHPHNVAEADPPDLSGAGNFSITLVDRSGSPAAELYFLDSGDYSALPSIGGYDWIRRDQIRWYTELSRARAEANGGISLPSLAFFHIPFPEYLEVWEQQICEGHCYEGVSAPRINSGMFAAMAERGDIMGAFVGHDHANDYSGTLHGIRLCYGRSTRYVSYVDGGRQDRFPTGARVIRLKAGERSFETWIRQNDGSVAELPVHHPER</sequence>
<dbReference type="GO" id="GO:0016788">
    <property type="term" value="F:hydrolase activity, acting on ester bonds"/>
    <property type="evidence" value="ECO:0007669"/>
    <property type="project" value="TreeGrafter"/>
</dbReference>
<dbReference type="InterPro" id="IPR004843">
    <property type="entry name" value="Calcineurin-like_PHP"/>
</dbReference>
<feature type="domain" description="Calcineurin-like phosphoesterase" evidence="1">
    <location>
        <begin position="38"/>
        <end position="249"/>
    </location>
</feature>
<evidence type="ECO:0000313" key="2">
    <source>
        <dbReference type="EMBL" id="RED55204.1"/>
    </source>
</evidence>
<gene>
    <name evidence="2" type="ORF">DFP98_14447</name>
</gene>
<evidence type="ECO:0000259" key="1">
    <source>
        <dbReference type="Pfam" id="PF00149"/>
    </source>
</evidence>
<proteinExistence type="predicted"/>
<dbReference type="CDD" id="cd07383">
    <property type="entry name" value="MPP_Dcr2"/>
    <property type="match status" value="1"/>
</dbReference>
<dbReference type="GO" id="GO:0005737">
    <property type="term" value="C:cytoplasm"/>
    <property type="evidence" value="ECO:0007669"/>
    <property type="project" value="TreeGrafter"/>
</dbReference>
<dbReference type="AlphaFoldDB" id="A0A3D9I0D2"/>
<dbReference type="RefSeq" id="WP_116065269.1">
    <property type="nucleotide sequence ID" value="NZ_QRDZ01000044.1"/>
</dbReference>
<dbReference type="InterPro" id="IPR011230">
    <property type="entry name" value="PAP14/16/28/29"/>
</dbReference>
<dbReference type="PIRSF" id="PIRSF030250">
    <property type="entry name" value="Ptase_At2g46880"/>
    <property type="match status" value="1"/>
</dbReference>
<dbReference type="PANTHER" id="PTHR32440:SF11">
    <property type="entry name" value="METALLOPHOSPHOESTERASE DOMAIN-CONTAINING PROTEIN"/>
    <property type="match status" value="1"/>
</dbReference>
<keyword evidence="3" id="KW-1185">Reference proteome</keyword>
<evidence type="ECO:0000313" key="3">
    <source>
        <dbReference type="Proteomes" id="UP000256977"/>
    </source>
</evidence>
<protein>
    <submittedName>
        <fullName evidence="2">Calcineurin-like phosphoesterase family protein</fullName>
    </submittedName>
</protein>
<dbReference type="SUPFAM" id="SSF56300">
    <property type="entry name" value="Metallo-dependent phosphatases"/>
    <property type="match status" value="1"/>
</dbReference>
<reference evidence="2 3" key="1">
    <citation type="submission" date="2018-07" db="EMBL/GenBank/DDBJ databases">
        <title>Genomic Encyclopedia of Type Strains, Phase III (KMG-III): the genomes of soil and plant-associated and newly described type strains.</title>
        <authorList>
            <person name="Whitman W."/>
        </authorList>
    </citation>
    <scope>NUCLEOTIDE SEQUENCE [LARGE SCALE GENOMIC DNA]</scope>
    <source>
        <strain evidence="2 3">CECT 7287</strain>
    </source>
</reference>
<name>A0A3D9I0D2_9BACL</name>
<comment type="caution">
    <text evidence="2">The sequence shown here is derived from an EMBL/GenBank/DDBJ whole genome shotgun (WGS) entry which is preliminary data.</text>
</comment>
<dbReference type="EMBL" id="QRDZ01000044">
    <property type="protein sequence ID" value="RED55204.1"/>
    <property type="molecule type" value="Genomic_DNA"/>
</dbReference>
<accession>A0A3D9I0D2</accession>
<dbReference type="Proteomes" id="UP000256977">
    <property type="component" value="Unassembled WGS sequence"/>
</dbReference>
<dbReference type="Gene3D" id="3.60.21.10">
    <property type="match status" value="1"/>
</dbReference>
<dbReference type="OrthoDB" id="9816081at2"/>
<dbReference type="PANTHER" id="PTHR32440">
    <property type="entry name" value="PHOSPHATASE DCR2-RELATED-RELATED"/>
    <property type="match status" value="1"/>
</dbReference>
<organism evidence="2 3">
    <name type="scientific">Cohnella phaseoli</name>
    <dbReference type="NCBI Taxonomy" id="456490"/>
    <lineage>
        <taxon>Bacteria</taxon>
        <taxon>Bacillati</taxon>
        <taxon>Bacillota</taxon>
        <taxon>Bacilli</taxon>
        <taxon>Bacillales</taxon>
        <taxon>Paenibacillaceae</taxon>
        <taxon>Cohnella</taxon>
    </lineage>
</organism>
<dbReference type="InterPro" id="IPR029052">
    <property type="entry name" value="Metallo-depent_PP-like"/>
</dbReference>
<dbReference type="Pfam" id="PF00149">
    <property type="entry name" value="Metallophos"/>
    <property type="match status" value="1"/>
</dbReference>